<keyword evidence="3" id="KW-1185">Reference proteome</keyword>
<feature type="non-terminal residue" evidence="2">
    <location>
        <position position="172"/>
    </location>
</feature>
<evidence type="ECO:0000313" key="2">
    <source>
        <dbReference type="EMBL" id="GAV78005.1"/>
    </source>
</evidence>
<reference evidence="3" key="1">
    <citation type="submission" date="2016-04" db="EMBL/GenBank/DDBJ databases">
        <title>Cephalotus genome sequencing.</title>
        <authorList>
            <person name="Fukushima K."/>
            <person name="Hasebe M."/>
            <person name="Fang X."/>
        </authorList>
    </citation>
    <scope>NUCLEOTIDE SEQUENCE [LARGE SCALE GENOMIC DNA]</scope>
    <source>
        <strain evidence="3">cv. St1</strain>
    </source>
</reference>
<dbReference type="Pfam" id="PF14244">
    <property type="entry name" value="Retrotran_gag_3"/>
    <property type="match status" value="1"/>
</dbReference>
<dbReference type="InterPro" id="IPR029472">
    <property type="entry name" value="Copia-like_N"/>
</dbReference>
<name>A0A1Q3CCP9_CEPFO</name>
<dbReference type="PANTHER" id="PTHR37610:SF97">
    <property type="entry name" value="RETROTRANSPOSON GAG DOMAIN-CONTAINING PROTEIN"/>
    <property type="match status" value="1"/>
</dbReference>
<dbReference type="InParanoid" id="A0A1Q3CCP9"/>
<comment type="caution">
    <text evidence="2">The sequence shown here is derived from an EMBL/GenBank/DDBJ whole genome shotgun (WGS) entry which is preliminary data.</text>
</comment>
<feature type="domain" description="Retrotransposon Copia-like N-terminal" evidence="1">
    <location>
        <begin position="9"/>
        <end position="55"/>
    </location>
</feature>
<accession>A0A1Q3CCP9</accession>
<evidence type="ECO:0000259" key="1">
    <source>
        <dbReference type="Pfam" id="PF14244"/>
    </source>
</evidence>
<sequence>DPASPYFLHVFDQLGSPLITQFLVGDNYSTWRLAVTMALEAKNKLVFINGIIQKPVTEPDASAWLRCNNMVTSWLIHSTTPTIANSVMWIQNAHEALHDELFSYRTAPPCTCGVLPNLTSFLDEDYLMDFLQGKNDSYASVCSQLLLMDPLLSVNKAYSLLLQEERQRSLTS</sequence>
<gene>
    <name evidence="2" type="ORF">CFOL_v3_21473</name>
</gene>
<dbReference type="OrthoDB" id="5544992at2759"/>
<proteinExistence type="predicted"/>
<dbReference type="PANTHER" id="PTHR37610">
    <property type="entry name" value="CCHC-TYPE DOMAIN-CONTAINING PROTEIN"/>
    <property type="match status" value="1"/>
</dbReference>
<protein>
    <submittedName>
        <fullName evidence="2">UBN2_3 domain-containing protein</fullName>
    </submittedName>
</protein>
<organism evidence="2 3">
    <name type="scientific">Cephalotus follicularis</name>
    <name type="common">Albany pitcher plant</name>
    <dbReference type="NCBI Taxonomy" id="3775"/>
    <lineage>
        <taxon>Eukaryota</taxon>
        <taxon>Viridiplantae</taxon>
        <taxon>Streptophyta</taxon>
        <taxon>Embryophyta</taxon>
        <taxon>Tracheophyta</taxon>
        <taxon>Spermatophyta</taxon>
        <taxon>Magnoliopsida</taxon>
        <taxon>eudicotyledons</taxon>
        <taxon>Gunneridae</taxon>
        <taxon>Pentapetalae</taxon>
        <taxon>rosids</taxon>
        <taxon>fabids</taxon>
        <taxon>Oxalidales</taxon>
        <taxon>Cephalotaceae</taxon>
        <taxon>Cephalotus</taxon>
    </lineage>
</organism>
<dbReference type="AlphaFoldDB" id="A0A1Q3CCP9"/>
<dbReference type="Proteomes" id="UP000187406">
    <property type="component" value="Unassembled WGS sequence"/>
</dbReference>
<feature type="non-terminal residue" evidence="2">
    <location>
        <position position="1"/>
    </location>
</feature>
<evidence type="ECO:0000313" key="3">
    <source>
        <dbReference type="Proteomes" id="UP000187406"/>
    </source>
</evidence>
<dbReference type="EMBL" id="BDDD01001726">
    <property type="protein sequence ID" value="GAV78005.1"/>
    <property type="molecule type" value="Genomic_DNA"/>
</dbReference>